<protein>
    <recommendedName>
        <fullName evidence="2">DNA ligase (ATP)</fullName>
        <ecNumber evidence="2">6.5.1.1</ecNumber>
    </recommendedName>
</protein>
<proteinExistence type="inferred from homology"/>
<dbReference type="CDD" id="cd07971">
    <property type="entry name" value="OBF_DNA_ligase_LigD"/>
    <property type="match status" value="1"/>
</dbReference>
<dbReference type="InterPro" id="IPR012309">
    <property type="entry name" value="DNA_ligase_ATP-dep_C"/>
</dbReference>
<dbReference type="PROSITE" id="PS50160">
    <property type="entry name" value="DNA_LIGASE_A3"/>
    <property type="match status" value="1"/>
</dbReference>
<dbReference type="InterPro" id="IPR050191">
    <property type="entry name" value="ATP-dep_DNA_ligase"/>
</dbReference>
<dbReference type="SUPFAM" id="SSF50249">
    <property type="entry name" value="Nucleic acid-binding proteins"/>
    <property type="match status" value="1"/>
</dbReference>
<comment type="caution">
    <text evidence="6">The sequence shown here is derived from an EMBL/GenBank/DDBJ whole genome shotgun (WGS) entry which is preliminary data.</text>
</comment>
<evidence type="ECO:0000256" key="1">
    <source>
        <dbReference type="ARBA" id="ARBA00007572"/>
    </source>
</evidence>
<comment type="similarity">
    <text evidence="1">Belongs to the ATP-dependent DNA ligase family.</text>
</comment>
<evidence type="ECO:0000256" key="2">
    <source>
        <dbReference type="ARBA" id="ARBA00012727"/>
    </source>
</evidence>
<dbReference type="PANTHER" id="PTHR45674:SF4">
    <property type="entry name" value="DNA LIGASE 1"/>
    <property type="match status" value="1"/>
</dbReference>
<dbReference type="Pfam" id="PF01068">
    <property type="entry name" value="DNA_ligase_A_M"/>
    <property type="match status" value="1"/>
</dbReference>
<comment type="catalytic activity">
    <reaction evidence="4">
        <text>ATP + (deoxyribonucleotide)n-3'-hydroxyl + 5'-phospho-(deoxyribonucleotide)m = (deoxyribonucleotide)n+m + AMP + diphosphate.</text>
        <dbReference type="EC" id="6.5.1.1"/>
    </reaction>
</comment>
<keyword evidence="3 6" id="KW-0436">Ligase</keyword>
<evidence type="ECO:0000259" key="5">
    <source>
        <dbReference type="PROSITE" id="PS50160"/>
    </source>
</evidence>
<dbReference type="Gene3D" id="3.30.470.30">
    <property type="entry name" value="DNA ligase/mRNA capping enzyme"/>
    <property type="match status" value="1"/>
</dbReference>
<evidence type="ECO:0000313" key="7">
    <source>
        <dbReference type="Proteomes" id="UP001592529"/>
    </source>
</evidence>
<organism evidence="6 7">
    <name type="scientific">Streptacidiphilus alkalitolerans</name>
    <dbReference type="NCBI Taxonomy" id="3342712"/>
    <lineage>
        <taxon>Bacteria</taxon>
        <taxon>Bacillati</taxon>
        <taxon>Actinomycetota</taxon>
        <taxon>Actinomycetes</taxon>
        <taxon>Kitasatosporales</taxon>
        <taxon>Streptomycetaceae</taxon>
        <taxon>Streptacidiphilus</taxon>
    </lineage>
</organism>
<dbReference type="NCBIfam" id="TIGR02779">
    <property type="entry name" value="NHEJ_ligase_lig"/>
    <property type="match status" value="1"/>
</dbReference>
<sequence length="314" mass="34257">MARTALRLPLVQPMLASSGNPPNRPEQWAYEIKYDGARIISYLDGSGLRLLTRNGNDVTARYPELGELKELLGGRTAILDGEVIATDAAGRPSFSRLQQRMMLTRPAAIRTGAARVPVTLMLFDCLWLDTRSTTGLTYRGRRELLESLPLDGARVVVPPAWPGTASEEALEWTRAQGLEGVIAKRLSSAYTSGRSSDWRKLKHVRSLDVWVCGWVPTGSTVKALLLGVPDGGGLRYVGAVGTGLSDAERRALAALLERLAAPTSPLTSGPAPDRGQPVRWVKPVVRGEVEYLEYTDSQLLRHPVWKGLRGELGQ</sequence>
<dbReference type="CDD" id="cd07906">
    <property type="entry name" value="Adenylation_DNA_ligase_LigD_LigC"/>
    <property type="match status" value="1"/>
</dbReference>
<dbReference type="PANTHER" id="PTHR45674">
    <property type="entry name" value="DNA LIGASE 1/3 FAMILY MEMBER"/>
    <property type="match status" value="1"/>
</dbReference>
<dbReference type="EC" id="6.5.1.1" evidence="2"/>
<dbReference type="GO" id="GO:0016874">
    <property type="term" value="F:ligase activity"/>
    <property type="evidence" value="ECO:0007669"/>
    <property type="project" value="UniProtKB-KW"/>
</dbReference>
<dbReference type="Gene3D" id="2.40.50.140">
    <property type="entry name" value="Nucleic acid-binding proteins"/>
    <property type="match status" value="1"/>
</dbReference>
<gene>
    <name evidence="6" type="primary">ligD</name>
    <name evidence="6" type="ORF">ACEZCY_35715</name>
</gene>
<dbReference type="Pfam" id="PF04679">
    <property type="entry name" value="DNA_ligase_A_C"/>
    <property type="match status" value="1"/>
</dbReference>
<reference evidence="6 7" key="1">
    <citation type="submission" date="2024-09" db="EMBL/GenBank/DDBJ databases">
        <authorList>
            <person name="Lee S.D."/>
        </authorList>
    </citation>
    <scope>NUCLEOTIDE SEQUENCE [LARGE SCALE GENOMIC DNA]</scope>
    <source>
        <strain evidence="6 7">N1-12</strain>
    </source>
</reference>
<feature type="domain" description="ATP-dependent DNA ligase family profile" evidence="5">
    <location>
        <begin position="111"/>
        <end position="235"/>
    </location>
</feature>
<keyword evidence="7" id="KW-1185">Reference proteome</keyword>
<dbReference type="InterPro" id="IPR016059">
    <property type="entry name" value="DNA_ligase_ATP-dep_CS"/>
</dbReference>
<dbReference type="EMBL" id="JBHFAA010000025">
    <property type="protein sequence ID" value="MFC1428523.1"/>
    <property type="molecule type" value="Genomic_DNA"/>
</dbReference>
<dbReference type="InterPro" id="IPR012340">
    <property type="entry name" value="NA-bd_OB-fold"/>
</dbReference>
<accession>A0ABV6WR68</accession>
<dbReference type="InterPro" id="IPR014146">
    <property type="entry name" value="LigD_ligase_dom"/>
</dbReference>
<dbReference type="PROSITE" id="PS00333">
    <property type="entry name" value="DNA_LIGASE_A2"/>
    <property type="match status" value="1"/>
</dbReference>
<dbReference type="PROSITE" id="PS00697">
    <property type="entry name" value="DNA_LIGASE_A1"/>
    <property type="match status" value="1"/>
</dbReference>
<evidence type="ECO:0000256" key="3">
    <source>
        <dbReference type="ARBA" id="ARBA00022598"/>
    </source>
</evidence>
<dbReference type="RefSeq" id="WP_380527899.1">
    <property type="nucleotide sequence ID" value="NZ_JBHFAA010000025.1"/>
</dbReference>
<name>A0ABV6WR68_9ACTN</name>
<evidence type="ECO:0000313" key="6">
    <source>
        <dbReference type="EMBL" id="MFC1428523.1"/>
    </source>
</evidence>
<evidence type="ECO:0000256" key="4">
    <source>
        <dbReference type="ARBA" id="ARBA00034003"/>
    </source>
</evidence>
<dbReference type="InterPro" id="IPR012310">
    <property type="entry name" value="DNA_ligase_ATP-dep_cent"/>
</dbReference>
<dbReference type="SUPFAM" id="SSF56091">
    <property type="entry name" value="DNA ligase/mRNA capping enzyme, catalytic domain"/>
    <property type="match status" value="1"/>
</dbReference>
<dbReference type="Proteomes" id="UP001592529">
    <property type="component" value="Unassembled WGS sequence"/>
</dbReference>
<dbReference type="Gene3D" id="3.30.1490.70">
    <property type="match status" value="1"/>
</dbReference>